<reference evidence="2 3" key="1">
    <citation type="submission" date="2018-07" db="EMBL/GenBank/DDBJ databases">
        <title>Genomic Encyclopedia of Type Strains, Phase IV (KMG-IV): sequencing the most valuable type-strain genomes for metagenomic binning, comparative biology and taxonomic classification.</title>
        <authorList>
            <person name="Goeker M."/>
        </authorList>
    </citation>
    <scope>NUCLEOTIDE SEQUENCE [LARGE SCALE GENOMIC DNA]</scope>
    <source>
        <strain evidence="2 3">DSM 25281</strain>
    </source>
</reference>
<feature type="chain" id="PRO_5038720928" description="Lipoprotein" evidence="1">
    <location>
        <begin position="23"/>
        <end position="171"/>
    </location>
</feature>
<dbReference type="AlphaFoldDB" id="A0A370GKN4"/>
<name>A0A370GKN4_9BACI</name>
<accession>A0A370GKN4</accession>
<proteinExistence type="predicted"/>
<dbReference type="OrthoDB" id="2450230at2"/>
<dbReference type="Proteomes" id="UP000255326">
    <property type="component" value="Unassembled WGS sequence"/>
</dbReference>
<gene>
    <name evidence="2" type="ORF">DFR59_103390</name>
</gene>
<keyword evidence="3" id="KW-1185">Reference proteome</keyword>
<dbReference type="PROSITE" id="PS51257">
    <property type="entry name" value="PROKAR_LIPOPROTEIN"/>
    <property type="match status" value="1"/>
</dbReference>
<keyword evidence="1" id="KW-0732">Signal</keyword>
<evidence type="ECO:0000256" key="1">
    <source>
        <dbReference type="SAM" id="SignalP"/>
    </source>
</evidence>
<comment type="caution">
    <text evidence="2">The sequence shown here is derived from an EMBL/GenBank/DDBJ whole genome shotgun (WGS) entry which is preliminary data.</text>
</comment>
<evidence type="ECO:0000313" key="3">
    <source>
        <dbReference type="Proteomes" id="UP000255326"/>
    </source>
</evidence>
<evidence type="ECO:0000313" key="2">
    <source>
        <dbReference type="EMBL" id="RDI44318.1"/>
    </source>
</evidence>
<feature type="signal peptide" evidence="1">
    <location>
        <begin position="1"/>
        <end position="22"/>
    </location>
</feature>
<dbReference type="RefSeq" id="WP_114745185.1">
    <property type="nucleotide sequence ID" value="NZ_QQAY01000003.1"/>
</dbReference>
<dbReference type="EMBL" id="QQAY01000003">
    <property type="protein sequence ID" value="RDI44318.1"/>
    <property type="molecule type" value="Genomic_DNA"/>
</dbReference>
<sequence>MKKNLLFAIISAVLLFSAGCSASIKDQSKDAASSVKKAFEAEPKEADEKLKELKVHLPFGMSVKKETANNVILKKGANIYILFYNTKEAEDSDLVYKMSTGQGEAPYLTKTYKDDGRFGFLIINKVKKDLYEVSTGIGGIKMTTEVKTRKVASTAEMMMEIVSSAEYRNKK</sequence>
<evidence type="ECO:0008006" key="4">
    <source>
        <dbReference type="Google" id="ProtNLM"/>
    </source>
</evidence>
<organism evidence="2 3">
    <name type="scientific">Falsibacillus pallidus</name>
    <dbReference type="NCBI Taxonomy" id="493781"/>
    <lineage>
        <taxon>Bacteria</taxon>
        <taxon>Bacillati</taxon>
        <taxon>Bacillota</taxon>
        <taxon>Bacilli</taxon>
        <taxon>Bacillales</taxon>
        <taxon>Bacillaceae</taxon>
        <taxon>Falsibacillus</taxon>
    </lineage>
</organism>
<protein>
    <recommendedName>
        <fullName evidence="4">Lipoprotein</fullName>
    </recommendedName>
</protein>